<dbReference type="Proteomes" id="UP000193920">
    <property type="component" value="Unassembled WGS sequence"/>
</dbReference>
<evidence type="ECO:0000313" key="3">
    <source>
        <dbReference type="EMBL" id="ORY15505.1"/>
    </source>
</evidence>
<gene>
    <name evidence="3" type="ORF">LY90DRAFT_392046</name>
</gene>
<dbReference type="Pfam" id="PF00248">
    <property type="entry name" value="Aldo_ket_red"/>
    <property type="match status" value="1"/>
</dbReference>
<dbReference type="GO" id="GO:0016491">
    <property type="term" value="F:oxidoreductase activity"/>
    <property type="evidence" value="ECO:0007669"/>
    <property type="project" value="UniProtKB-KW"/>
</dbReference>
<dbReference type="InterPro" id="IPR023210">
    <property type="entry name" value="NADP_OxRdtase_dom"/>
</dbReference>
<evidence type="ECO:0000313" key="4">
    <source>
        <dbReference type="Proteomes" id="UP000193920"/>
    </source>
</evidence>
<accession>A0A1Y2A0D8</accession>
<dbReference type="SUPFAM" id="SSF51430">
    <property type="entry name" value="NAD(P)-linked oxidoreductase"/>
    <property type="match status" value="1"/>
</dbReference>
<dbReference type="PANTHER" id="PTHR43364:SF4">
    <property type="entry name" value="NAD(P)-LINKED OXIDOREDUCTASE SUPERFAMILY PROTEIN"/>
    <property type="match status" value="1"/>
</dbReference>
<dbReference type="InterPro" id="IPR036812">
    <property type="entry name" value="NAD(P)_OxRdtase_dom_sf"/>
</dbReference>
<dbReference type="PRINTS" id="PR00069">
    <property type="entry name" value="ALDKETRDTASE"/>
</dbReference>
<dbReference type="GO" id="GO:0005829">
    <property type="term" value="C:cytosol"/>
    <property type="evidence" value="ECO:0007669"/>
    <property type="project" value="UniProtKB-ARBA"/>
</dbReference>
<dbReference type="FunFam" id="3.20.20.100:FF:000004">
    <property type="entry name" value="Oxidoreductase, aldo/keto reductase"/>
    <property type="match status" value="1"/>
</dbReference>
<comment type="caution">
    <text evidence="3">The sequence shown here is derived from an EMBL/GenBank/DDBJ whole genome shotgun (WGS) entry which is preliminary data.</text>
</comment>
<dbReference type="PANTHER" id="PTHR43364">
    <property type="entry name" value="NADH-SPECIFIC METHYLGLYOXAL REDUCTASE-RELATED"/>
    <property type="match status" value="1"/>
</dbReference>
<evidence type="ECO:0000259" key="2">
    <source>
        <dbReference type="Pfam" id="PF00248"/>
    </source>
</evidence>
<proteinExistence type="predicted"/>
<organism evidence="3 4">
    <name type="scientific">Neocallimastix californiae</name>
    <dbReference type="NCBI Taxonomy" id="1754190"/>
    <lineage>
        <taxon>Eukaryota</taxon>
        <taxon>Fungi</taxon>
        <taxon>Fungi incertae sedis</taxon>
        <taxon>Chytridiomycota</taxon>
        <taxon>Chytridiomycota incertae sedis</taxon>
        <taxon>Neocallimastigomycetes</taxon>
        <taxon>Neocallimastigales</taxon>
        <taxon>Neocallimastigaceae</taxon>
        <taxon>Neocallimastix</taxon>
    </lineage>
</organism>
<evidence type="ECO:0000256" key="1">
    <source>
        <dbReference type="ARBA" id="ARBA00023002"/>
    </source>
</evidence>
<reference evidence="3 4" key="1">
    <citation type="submission" date="2016-08" db="EMBL/GenBank/DDBJ databases">
        <title>A Parts List for Fungal Cellulosomes Revealed by Comparative Genomics.</title>
        <authorList>
            <consortium name="DOE Joint Genome Institute"/>
            <person name="Haitjema C.H."/>
            <person name="Gilmore S.P."/>
            <person name="Henske J.K."/>
            <person name="Solomon K.V."/>
            <person name="De Groot R."/>
            <person name="Kuo A."/>
            <person name="Mondo S.J."/>
            <person name="Salamov A.A."/>
            <person name="Labutti K."/>
            <person name="Zhao Z."/>
            <person name="Chiniquy J."/>
            <person name="Barry K."/>
            <person name="Brewer H.M."/>
            <person name="Purvine S.O."/>
            <person name="Wright A.T."/>
            <person name="Boxma B."/>
            <person name="Van Alen T."/>
            <person name="Hackstein J.H."/>
            <person name="Baker S.E."/>
            <person name="Grigoriev I.V."/>
            <person name="O'Malley M.A."/>
        </authorList>
    </citation>
    <scope>NUCLEOTIDE SEQUENCE [LARGE SCALE GENOMIC DNA]</scope>
    <source>
        <strain evidence="3 4">G1</strain>
    </source>
</reference>
<sequence length="327" mass="37505">MEYTTLGKSGIKVSKICLGCMTFGERGNRDSFTWLLNQEQTDEMVKRALDLGINFFDTANCYNNGTSEVFLGNSIKKFAKREDVVIATKVRFNEGGLSREAILREVEGSLKRLQMDYIDLYIIHRWDYNTPIEETMRTLNELVQSGKVRALGCSAMFSYQLYKAQECARQHGWATFVSIQNHYNLVYREEEREMTQLLEEEGMVMTPYSPLAGGRLARLWEADTERYKNDAFAKTKYEAEREIDLPIIKRVKEIAEKHKVTMGQVSMAWLLAKPLMAAPIVGVTKIKHLEDACSAVNLKLTEEEIKYLEELYIPHRVVGAVKKGNDI</sequence>
<dbReference type="AlphaFoldDB" id="A0A1Y2A0D8"/>
<dbReference type="OrthoDB" id="48988at2759"/>
<keyword evidence="4" id="KW-1185">Reference proteome</keyword>
<dbReference type="InterPro" id="IPR050523">
    <property type="entry name" value="AKR_Detox_Biosynth"/>
</dbReference>
<protein>
    <submittedName>
        <fullName evidence="3">Aldo/keto reductase</fullName>
    </submittedName>
</protein>
<dbReference type="Gene3D" id="3.20.20.100">
    <property type="entry name" value="NADP-dependent oxidoreductase domain"/>
    <property type="match status" value="1"/>
</dbReference>
<dbReference type="STRING" id="1754190.A0A1Y2A0D8"/>
<feature type="domain" description="NADP-dependent oxidoreductase" evidence="2">
    <location>
        <begin position="15"/>
        <end position="312"/>
    </location>
</feature>
<keyword evidence="1" id="KW-0560">Oxidoreductase</keyword>
<dbReference type="InterPro" id="IPR020471">
    <property type="entry name" value="AKR"/>
</dbReference>
<name>A0A1Y2A0D8_9FUNG</name>
<dbReference type="CDD" id="cd19079">
    <property type="entry name" value="AKR_EcYajO-like"/>
    <property type="match status" value="1"/>
</dbReference>
<dbReference type="EMBL" id="MCOG01000340">
    <property type="protein sequence ID" value="ORY15505.1"/>
    <property type="molecule type" value="Genomic_DNA"/>
</dbReference>